<dbReference type="EMBL" id="RBII01000001">
    <property type="protein sequence ID" value="RKQ72001.1"/>
    <property type="molecule type" value="Genomic_DNA"/>
</dbReference>
<dbReference type="AlphaFoldDB" id="A0A420WLT0"/>
<keyword evidence="3" id="KW-1185">Reference proteome</keyword>
<reference evidence="2 3" key="1">
    <citation type="submission" date="2018-10" db="EMBL/GenBank/DDBJ databases">
        <title>Genomic Encyclopedia of Type Strains, Phase IV (KMG-IV): sequencing the most valuable type-strain genomes for metagenomic binning, comparative biology and taxonomic classification.</title>
        <authorList>
            <person name="Goeker M."/>
        </authorList>
    </citation>
    <scope>NUCLEOTIDE SEQUENCE [LARGE SCALE GENOMIC DNA]</scope>
    <source>
        <strain evidence="2 3">DSM 22008</strain>
    </source>
</reference>
<dbReference type="Proteomes" id="UP000282211">
    <property type="component" value="Unassembled WGS sequence"/>
</dbReference>
<proteinExistence type="predicted"/>
<feature type="region of interest" description="Disordered" evidence="1">
    <location>
        <begin position="1"/>
        <end position="57"/>
    </location>
</feature>
<feature type="compositionally biased region" description="Basic residues" evidence="1">
    <location>
        <begin position="38"/>
        <end position="50"/>
    </location>
</feature>
<evidence type="ECO:0000313" key="2">
    <source>
        <dbReference type="EMBL" id="RKQ72001.1"/>
    </source>
</evidence>
<dbReference type="InParanoid" id="A0A420WLT0"/>
<sequence length="57" mass="6754">MSKRHQKAKQMLQSDGYSDGYNPFDPDYDLSLYEAPKGKKPKGRQKRESHKRAYYDD</sequence>
<evidence type="ECO:0000313" key="3">
    <source>
        <dbReference type="Proteomes" id="UP000282211"/>
    </source>
</evidence>
<accession>A0A420WLT0</accession>
<dbReference type="RefSeq" id="WP_170144909.1">
    <property type="nucleotide sequence ID" value="NZ_RBII01000001.1"/>
</dbReference>
<comment type="caution">
    <text evidence="2">The sequence shown here is derived from an EMBL/GenBank/DDBJ whole genome shotgun (WGS) entry which is preliminary data.</text>
</comment>
<name>A0A420WLT0_9PROT</name>
<gene>
    <name evidence="2" type="ORF">DES40_1337</name>
</gene>
<evidence type="ECO:0000256" key="1">
    <source>
        <dbReference type="SAM" id="MobiDB-lite"/>
    </source>
</evidence>
<protein>
    <submittedName>
        <fullName evidence="2">Uncharacterized protein</fullName>
    </submittedName>
</protein>
<organism evidence="2 3">
    <name type="scientific">Litorimonas taeanensis</name>
    <dbReference type="NCBI Taxonomy" id="568099"/>
    <lineage>
        <taxon>Bacteria</taxon>
        <taxon>Pseudomonadati</taxon>
        <taxon>Pseudomonadota</taxon>
        <taxon>Alphaproteobacteria</taxon>
        <taxon>Maricaulales</taxon>
        <taxon>Robiginitomaculaceae</taxon>
    </lineage>
</organism>